<evidence type="ECO:0000313" key="2">
    <source>
        <dbReference type="EMBL" id="KAF7390613.1"/>
    </source>
</evidence>
<keyword evidence="3" id="KW-1185">Reference proteome</keyword>
<feature type="compositionally biased region" description="Polar residues" evidence="1">
    <location>
        <begin position="49"/>
        <end position="60"/>
    </location>
</feature>
<dbReference type="AlphaFoldDB" id="A0A834JKQ6"/>
<dbReference type="Proteomes" id="UP000600918">
    <property type="component" value="Unassembled WGS sequence"/>
</dbReference>
<evidence type="ECO:0000313" key="3">
    <source>
        <dbReference type="Proteomes" id="UP000600918"/>
    </source>
</evidence>
<protein>
    <submittedName>
        <fullName evidence="2">Uncharacterized protein</fullName>
    </submittedName>
</protein>
<organism evidence="2 3">
    <name type="scientific">Vespula pensylvanica</name>
    <name type="common">Western yellow jacket</name>
    <name type="synonym">Wasp</name>
    <dbReference type="NCBI Taxonomy" id="30213"/>
    <lineage>
        <taxon>Eukaryota</taxon>
        <taxon>Metazoa</taxon>
        <taxon>Ecdysozoa</taxon>
        <taxon>Arthropoda</taxon>
        <taxon>Hexapoda</taxon>
        <taxon>Insecta</taxon>
        <taxon>Pterygota</taxon>
        <taxon>Neoptera</taxon>
        <taxon>Endopterygota</taxon>
        <taxon>Hymenoptera</taxon>
        <taxon>Apocrita</taxon>
        <taxon>Aculeata</taxon>
        <taxon>Vespoidea</taxon>
        <taxon>Vespidae</taxon>
        <taxon>Vespinae</taxon>
        <taxon>Vespula</taxon>
    </lineage>
</organism>
<reference evidence="2" key="1">
    <citation type="journal article" date="2020" name="G3 (Bethesda)">
        <title>High-Quality Assemblies for Three Invasive Social Wasps from the &lt;i&gt;Vespula&lt;/i&gt; Genus.</title>
        <authorList>
            <person name="Harrop T.W.R."/>
            <person name="Guhlin J."/>
            <person name="McLaughlin G.M."/>
            <person name="Permina E."/>
            <person name="Stockwell P."/>
            <person name="Gilligan J."/>
            <person name="Le Lec M.F."/>
            <person name="Gruber M.A.M."/>
            <person name="Quinn O."/>
            <person name="Lovegrove M."/>
            <person name="Duncan E.J."/>
            <person name="Remnant E.J."/>
            <person name="Van Eeckhoven J."/>
            <person name="Graham B."/>
            <person name="Knapp R.A."/>
            <person name="Langford K.W."/>
            <person name="Kronenberg Z."/>
            <person name="Press M.O."/>
            <person name="Eacker S.M."/>
            <person name="Wilson-Rankin E.E."/>
            <person name="Purcell J."/>
            <person name="Lester P.J."/>
            <person name="Dearden P.K."/>
        </authorList>
    </citation>
    <scope>NUCLEOTIDE SEQUENCE</scope>
    <source>
        <strain evidence="2">Volc-1</strain>
    </source>
</reference>
<accession>A0A834JKQ6</accession>
<name>A0A834JKQ6_VESPE</name>
<sequence>MDGAVWHMGPISRKDHLLHRERWGWGLRGLRFEGYSGVQVGGVPLATPSGLSGNGPSKTATPPAAGSRCSSTPTQQPPFRPSPSTEPPVQPIQRATVLLYPVEKEVRRWWREIGWEECGKGKRVLGGAEFALQNEQER</sequence>
<feature type="region of interest" description="Disordered" evidence="1">
    <location>
        <begin position="43"/>
        <end position="91"/>
    </location>
</feature>
<proteinExistence type="predicted"/>
<dbReference type="EMBL" id="JACSDY010000023">
    <property type="protein sequence ID" value="KAF7390613.1"/>
    <property type="molecule type" value="Genomic_DNA"/>
</dbReference>
<gene>
    <name evidence="2" type="ORF">H0235_017775</name>
</gene>
<evidence type="ECO:0000256" key="1">
    <source>
        <dbReference type="SAM" id="MobiDB-lite"/>
    </source>
</evidence>
<comment type="caution">
    <text evidence="2">The sequence shown here is derived from an EMBL/GenBank/DDBJ whole genome shotgun (WGS) entry which is preliminary data.</text>
</comment>
<feature type="compositionally biased region" description="Pro residues" evidence="1">
    <location>
        <begin position="75"/>
        <end position="90"/>
    </location>
</feature>